<reference evidence="5" key="1">
    <citation type="submission" date="2019-06" db="EMBL/GenBank/DDBJ databases">
        <authorList>
            <person name="Zheng W."/>
        </authorList>
    </citation>
    <scope>NUCLEOTIDE SEQUENCE</scope>
    <source>
        <strain evidence="5">QDHG01</strain>
    </source>
</reference>
<dbReference type="NCBIfam" id="TIGR00092">
    <property type="entry name" value="redox-regulated ATPase YchF"/>
    <property type="match status" value="1"/>
</dbReference>
<dbReference type="InterPro" id="IPR012675">
    <property type="entry name" value="Beta-grasp_dom_sf"/>
</dbReference>
<dbReference type="AlphaFoldDB" id="A0A8J8P3K1"/>
<dbReference type="SUPFAM" id="SSF81271">
    <property type="entry name" value="TGS-like"/>
    <property type="match status" value="1"/>
</dbReference>
<dbReference type="OrthoDB" id="424823at2759"/>
<sequence length="394" mass="43983">MITSHLKSHTVRNQLLSTCSHPRRSFSLSTSCGIVGYPNIGKSTLFNALAKTQMAQAKNYPFCTIDPNVAKVAVHDRQIRRLVKACKPEKVTPTQIELWDIAGLIRGASEGAGLGNKFLANIRSVSAIVHLVRCFSDLDIIHVEDVANLDPITEMENVQTELILSDIEVCHKKKGKKGMTVKEAAVWDKVFKQLDNGEPVRSIPFTFDEVAIVNQLPLISAKPLIYACNIDADSMQNGGNALSDKFVKYANEKYPQIPVVVLSALLENEIVKIRNDDGEAQAQEFMDMYGLQESKLDILLEHCSNILGLQKFYTAGPTQVSSWFVEKGSTAPKAAGKIHSHFEAKFICAEICKVEDYEKYETEEQIRIKGRLTKHGKDYVMQENDVVFFHHSAK</sequence>
<dbReference type="PANTHER" id="PTHR23305:SF18">
    <property type="entry name" value="OBG-TYPE G DOMAIN-CONTAINING PROTEIN"/>
    <property type="match status" value="1"/>
</dbReference>
<dbReference type="Pfam" id="PF01926">
    <property type="entry name" value="MMR_HSR1"/>
    <property type="match status" value="1"/>
</dbReference>
<dbReference type="PIRSF" id="PIRSF006641">
    <property type="entry name" value="CHP00092"/>
    <property type="match status" value="1"/>
</dbReference>
<dbReference type="InterPro" id="IPR041706">
    <property type="entry name" value="YchF_N"/>
</dbReference>
<comment type="caution">
    <text evidence="5">The sequence shown here is derived from an EMBL/GenBank/DDBJ whole genome shotgun (WGS) entry which is preliminary data.</text>
</comment>
<keyword evidence="2" id="KW-0547">Nucleotide-binding</keyword>
<protein>
    <recommendedName>
        <fullName evidence="4">OBG-type G domain-containing protein</fullName>
    </recommendedName>
</protein>
<dbReference type="InterPro" id="IPR013029">
    <property type="entry name" value="YchF_C"/>
</dbReference>
<evidence type="ECO:0000256" key="3">
    <source>
        <dbReference type="ARBA" id="ARBA00022840"/>
    </source>
</evidence>
<evidence type="ECO:0000256" key="2">
    <source>
        <dbReference type="ARBA" id="ARBA00022741"/>
    </source>
</evidence>
<dbReference type="PROSITE" id="PS51710">
    <property type="entry name" value="G_OBG"/>
    <property type="match status" value="1"/>
</dbReference>
<dbReference type="GO" id="GO:0016887">
    <property type="term" value="F:ATP hydrolysis activity"/>
    <property type="evidence" value="ECO:0007669"/>
    <property type="project" value="InterPro"/>
</dbReference>
<accession>A0A8J8P3K1</accession>
<dbReference type="InterPro" id="IPR027417">
    <property type="entry name" value="P-loop_NTPase"/>
</dbReference>
<dbReference type="CDD" id="cd01900">
    <property type="entry name" value="YchF"/>
    <property type="match status" value="1"/>
</dbReference>
<dbReference type="Pfam" id="PF06071">
    <property type="entry name" value="YchF-GTPase_C"/>
    <property type="match status" value="1"/>
</dbReference>
<dbReference type="InterPro" id="IPR006073">
    <property type="entry name" value="GTP-bd"/>
</dbReference>
<dbReference type="SUPFAM" id="SSF52540">
    <property type="entry name" value="P-loop containing nucleoside triphosphate hydrolases"/>
    <property type="match status" value="1"/>
</dbReference>
<gene>
    <name evidence="5" type="ORF">FGO68_gene14498</name>
</gene>
<keyword evidence="1" id="KW-0479">Metal-binding</keyword>
<name>A0A8J8P3K1_HALGN</name>
<dbReference type="InterPro" id="IPR031167">
    <property type="entry name" value="G_OBG"/>
</dbReference>
<dbReference type="Gene3D" id="3.10.20.30">
    <property type="match status" value="1"/>
</dbReference>
<dbReference type="Gene3D" id="1.10.150.300">
    <property type="entry name" value="TGS-like domain"/>
    <property type="match status" value="1"/>
</dbReference>
<feature type="domain" description="OBG-type G" evidence="4">
    <location>
        <begin position="30"/>
        <end position="282"/>
    </location>
</feature>
<dbReference type="FunFam" id="3.10.20.30:FF:000001">
    <property type="entry name" value="Ribosome-binding ATPase YchF"/>
    <property type="match status" value="1"/>
</dbReference>
<dbReference type="Proteomes" id="UP000785679">
    <property type="component" value="Unassembled WGS sequence"/>
</dbReference>
<dbReference type="InterPro" id="IPR012676">
    <property type="entry name" value="TGS-like"/>
</dbReference>
<dbReference type="EMBL" id="RRYP01001180">
    <property type="protein sequence ID" value="TNV86293.1"/>
    <property type="molecule type" value="Genomic_DNA"/>
</dbReference>
<dbReference type="InterPro" id="IPR023192">
    <property type="entry name" value="TGS-like_dom_sf"/>
</dbReference>
<dbReference type="GO" id="GO:0046872">
    <property type="term" value="F:metal ion binding"/>
    <property type="evidence" value="ECO:0007669"/>
    <property type="project" value="UniProtKB-KW"/>
</dbReference>
<evidence type="ECO:0000313" key="6">
    <source>
        <dbReference type="Proteomes" id="UP000785679"/>
    </source>
</evidence>
<dbReference type="InterPro" id="IPR004396">
    <property type="entry name" value="ATPase_YchF/OLA1"/>
</dbReference>
<evidence type="ECO:0000256" key="1">
    <source>
        <dbReference type="ARBA" id="ARBA00022723"/>
    </source>
</evidence>
<dbReference type="GO" id="GO:0005525">
    <property type="term" value="F:GTP binding"/>
    <property type="evidence" value="ECO:0007669"/>
    <property type="project" value="InterPro"/>
</dbReference>
<keyword evidence="3" id="KW-0067">ATP-binding</keyword>
<dbReference type="GO" id="GO:0005524">
    <property type="term" value="F:ATP binding"/>
    <property type="evidence" value="ECO:0007669"/>
    <property type="project" value="UniProtKB-KW"/>
</dbReference>
<dbReference type="PRINTS" id="PR00326">
    <property type="entry name" value="GTP1OBG"/>
</dbReference>
<proteinExistence type="predicted"/>
<evidence type="ECO:0000259" key="4">
    <source>
        <dbReference type="PROSITE" id="PS51710"/>
    </source>
</evidence>
<evidence type="ECO:0000313" key="5">
    <source>
        <dbReference type="EMBL" id="TNV86293.1"/>
    </source>
</evidence>
<organism evidence="5 6">
    <name type="scientific">Halteria grandinella</name>
    <dbReference type="NCBI Taxonomy" id="5974"/>
    <lineage>
        <taxon>Eukaryota</taxon>
        <taxon>Sar</taxon>
        <taxon>Alveolata</taxon>
        <taxon>Ciliophora</taxon>
        <taxon>Intramacronucleata</taxon>
        <taxon>Spirotrichea</taxon>
        <taxon>Stichotrichia</taxon>
        <taxon>Sporadotrichida</taxon>
        <taxon>Halteriidae</taxon>
        <taxon>Halteria</taxon>
    </lineage>
</organism>
<dbReference type="GO" id="GO:0005737">
    <property type="term" value="C:cytoplasm"/>
    <property type="evidence" value="ECO:0007669"/>
    <property type="project" value="TreeGrafter"/>
</dbReference>
<dbReference type="PANTHER" id="PTHR23305">
    <property type="entry name" value="OBG GTPASE FAMILY"/>
    <property type="match status" value="1"/>
</dbReference>
<keyword evidence="6" id="KW-1185">Reference proteome</keyword>
<dbReference type="Gene3D" id="3.40.50.300">
    <property type="entry name" value="P-loop containing nucleotide triphosphate hydrolases"/>
    <property type="match status" value="1"/>
</dbReference>